<dbReference type="SUPFAM" id="SSF55797">
    <property type="entry name" value="PR-1-like"/>
    <property type="match status" value="1"/>
</dbReference>
<dbReference type="AlphaFoldDB" id="A0A6S6U2B9"/>
<proteinExistence type="predicted"/>
<dbReference type="CDD" id="cd00146">
    <property type="entry name" value="PKD"/>
    <property type="match status" value="1"/>
</dbReference>
<evidence type="ECO:0000259" key="2">
    <source>
        <dbReference type="Pfam" id="PF00188"/>
    </source>
</evidence>
<dbReference type="CDD" id="cd05379">
    <property type="entry name" value="CAP_bacterial"/>
    <property type="match status" value="1"/>
</dbReference>
<dbReference type="Gene3D" id="3.40.33.10">
    <property type="entry name" value="CAP"/>
    <property type="match status" value="1"/>
</dbReference>
<dbReference type="SUPFAM" id="SSF49299">
    <property type="entry name" value="PKD domain"/>
    <property type="match status" value="1"/>
</dbReference>
<dbReference type="PROSITE" id="PS51257">
    <property type="entry name" value="PROKAR_LIPOPROTEIN"/>
    <property type="match status" value="1"/>
</dbReference>
<dbReference type="InterPro" id="IPR014044">
    <property type="entry name" value="CAP_dom"/>
</dbReference>
<feature type="signal peptide" evidence="1">
    <location>
        <begin position="1"/>
        <end position="26"/>
    </location>
</feature>
<sequence>MQMFRYLLIGILGVFLTSCGSSENQAAVVAAATTTLTANAGVDKRAVVNESVTLVGSAEKANTTALSYEWKKDEKTLSTSKEFTYIPTEAGIHLLSFTVQESDGTTSTDNMIVIVTQQIIDTNIPDISNTTITSYLNAVNKVRTAQQDCGLKGVFPATTTVSWNEKLYKASYEHMQDLIASKTFAHSGSGTESDWSGYVLNKKSSQIERVESYAYSWERLGENLAGGASIDNIEKAVDAWIESDNHCENLMNPLFTEVGIALVKDEDALYVNYWGQNFGTPK</sequence>
<dbReference type="PANTHER" id="PTHR31157">
    <property type="entry name" value="SCP DOMAIN-CONTAINING PROTEIN"/>
    <property type="match status" value="1"/>
</dbReference>
<dbReference type="Gene3D" id="2.60.40.10">
    <property type="entry name" value="Immunoglobulins"/>
    <property type="match status" value="1"/>
</dbReference>
<dbReference type="Pfam" id="PF00188">
    <property type="entry name" value="CAP"/>
    <property type="match status" value="1"/>
</dbReference>
<gene>
    <name evidence="3" type="ORF">HELGO_WM24557</name>
</gene>
<dbReference type="PANTHER" id="PTHR31157:SF1">
    <property type="entry name" value="SCP DOMAIN-CONTAINING PROTEIN"/>
    <property type="match status" value="1"/>
</dbReference>
<protein>
    <recommendedName>
        <fullName evidence="2">SCP domain-containing protein</fullName>
    </recommendedName>
</protein>
<dbReference type="InterPro" id="IPR035986">
    <property type="entry name" value="PKD_dom_sf"/>
</dbReference>
<feature type="domain" description="SCP" evidence="2">
    <location>
        <begin position="137"/>
        <end position="278"/>
    </location>
</feature>
<feature type="chain" id="PRO_5028350217" description="SCP domain-containing protein" evidence="1">
    <location>
        <begin position="27"/>
        <end position="282"/>
    </location>
</feature>
<name>A0A6S6U2B9_9BACT</name>
<accession>A0A6S6U2B9</accession>
<dbReference type="Pfam" id="PF22352">
    <property type="entry name" value="K319L-like_PKD"/>
    <property type="match status" value="1"/>
</dbReference>
<keyword evidence="1" id="KW-0732">Signal</keyword>
<evidence type="ECO:0000256" key="1">
    <source>
        <dbReference type="SAM" id="SignalP"/>
    </source>
</evidence>
<organism evidence="3">
    <name type="scientific">uncultured Sulfurovum sp</name>
    <dbReference type="NCBI Taxonomy" id="269237"/>
    <lineage>
        <taxon>Bacteria</taxon>
        <taxon>Pseudomonadati</taxon>
        <taxon>Campylobacterota</taxon>
        <taxon>Epsilonproteobacteria</taxon>
        <taxon>Campylobacterales</taxon>
        <taxon>Sulfurovaceae</taxon>
        <taxon>Sulfurovum</taxon>
        <taxon>environmental samples</taxon>
    </lineage>
</organism>
<dbReference type="EMBL" id="CACVAR010000371">
    <property type="protein sequence ID" value="CAA6824427.1"/>
    <property type="molecule type" value="Genomic_DNA"/>
</dbReference>
<evidence type="ECO:0000313" key="3">
    <source>
        <dbReference type="EMBL" id="CAA6824427.1"/>
    </source>
</evidence>
<dbReference type="InterPro" id="IPR013783">
    <property type="entry name" value="Ig-like_fold"/>
</dbReference>
<reference evidence="3" key="1">
    <citation type="submission" date="2020-01" db="EMBL/GenBank/DDBJ databases">
        <authorList>
            <person name="Meier V. D."/>
            <person name="Meier V D."/>
        </authorList>
    </citation>
    <scope>NUCLEOTIDE SEQUENCE</scope>
    <source>
        <strain evidence="3">HLG_WM_MAG_03</strain>
    </source>
</reference>
<dbReference type="InterPro" id="IPR035940">
    <property type="entry name" value="CAP_sf"/>
</dbReference>